<dbReference type="Proteomes" id="UP000199569">
    <property type="component" value="Unassembled WGS sequence"/>
</dbReference>
<dbReference type="GO" id="GO:0003677">
    <property type="term" value="F:DNA binding"/>
    <property type="evidence" value="ECO:0007669"/>
    <property type="project" value="InterPro"/>
</dbReference>
<sequence>MPDRNDVLLFEQSRSRLLGLAYRILGSRADAEDAVQDTFLKWQGANHELIENPASWLTTACTRRCIDMLRTPSRARVDYVGPWLPEPVHTATGEFLEDGQLLASTLSTAFLLMLERLTPKERAAYLLHDIFELPYPEIAQTLSLQEPTCRKLVSRARENIGRAKVRHLTPVARQEELLTAFETAISSGRAAPLAALLSDEIALTADSGGKVPTIQRILHGKAAVLDFLAQARQWWSTYDWSTTELNEGCGIILRDDGMATASISFAYDEHGTVTNIYIMRNPDKLSRLHEAGSIE</sequence>
<keyword evidence="5" id="KW-1185">Reference proteome</keyword>
<dbReference type="SUPFAM" id="SSF88659">
    <property type="entry name" value="Sigma3 and sigma4 domains of RNA polymerase sigma factors"/>
    <property type="match status" value="1"/>
</dbReference>
<dbReference type="InterPro" id="IPR007627">
    <property type="entry name" value="RNA_pol_sigma70_r2"/>
</dbReference>
<dbReference type="InterPro" id="IPR036388">
    <property type="entry name" value="WH-like_DNA-bd_sf"/>
</dbReference>
<organism evidence="4 5">
    <name type="scientific">Microvirga guangxiensis</name>
    <dbReference type="NCBI Taxonomy" id="549386"/>
    <lineage>
        <taxon>Bacteria</taxon>
        <taxon>Pseudomonadati</taxon>
        <taxon>Pseudomonadota</taxon>
        <taxon>Alphaproteobacteria</taxon>
        <taxon>Hyphomicrobiales</taxon>
        <taxon>Methylobacteriaceae</taxon>
        <taxon>Microvirga</taxon>
    </lineage>
</organism>
<evidence type="ECO:0000313" key="4">
    <source>
        <dbReference type="EMBL" id="SCZ06651.1"/>
    </source>
</evidence>
<evidence type="ECO:0000256" key="1">
    <source>
        <dbReference type="ARBA" id="ARBA00011344"/>
    </source>
</evidence>
<dbReference type="Gene3D" id="1.10.10.10">
    <property type="entry name" value="Winged helix-like DNA-binding domain superfamily/Winged helix DNA-binding domain"/>
    <property type="match status" value="1"/>
</dbReference>
<dbReference type="OrthoDB" id="9794372at2"/>
<dbReference type="PANTHER" id="PTHR30173">
    <property type="entry name" value="SIGMA 19 FACTOR"/>
    <property type="match status" value="1"/>
</dbReference>
<dbReference type="InterPro" id="IPR013324">
    <property type="entry name" value="RNA_pol_sigma_r3/r4-like"/>
</dbReference>
<dbReference type="InterPro" id="IPR013325">
    <property type="entry name" value="RNA_pol_sigma_r2"/>
</dbReference>
<dbReference type="GO" id="GO:0006352">
    <property type="term" value="P:DNA-templated transcription initiation"/>
    <property type="evidence" value="ECO:0007669"/>
    <property type="project" value="InterPro"/>
</dbReference>
<dbReference type="Gene3D" id="3.10.450.50">
    <property type="match status" value="1"/>
</dbReference>
<dbReference type="STRING" id="549386.SAMN02927923_03832"/>
<dbReference type="SUPFAM" id="SSF54427">
    <property type="entry name" value="NTF2-like"/>
    <property type="match status" value="1"/>
</dbReference>
<dbReference type="NCBIfam" id="TIGR02937">
    <property type="entry name" value="sigma70-ECF"/>
    <property type="match status" value="1"/>
</dbReference>
<dbReference type="SUPFAM" id="SSF88946">
    <property type="entry name" value="Sigma2 domain of RNA polymerase sigma factors"/>
    <property type="match status" value="1"/>
</dbReference>
<reference evidence="4 5" key="1">
    <citation type="submission" date="2016-10" db="EMBL/GenBank/DDBJ databases">
        <authorList>
            <person name="de Groot N.N."/>
        </authorList>
    </citation>
    <scope>NUCLEOTIDE SEQUENCE [LARGE SCALE GENOMIC DNA]</scope>
    <source>
        <strain evidence="4 5">CGMCC 1.7666</strain>
    </source>
</reference>
<evidence type="ECO:0000259" key="2">
    <source>
        <dbReference type="Pfam" id="PF04542"/>
    </source>
</evidence>
<dbReference type="EMBL" id="FMVJ01000013">
    <property type="protein sequence ID" value="SCZ06651.1"/>
    <property type="molecule type" value="Genomic_DNA"/>
</dbReference>
<dbReference type="InterPro" id="IPR013249">
    <property type="entry name" value="RNA_pol_sigma70_r4_t2"/>
</dbReference>
<dbReference type="InterPro" id="IPR052704">
    <property type="entry name" value="ECF_Sigma-70_Domain"/>
</dbReference>
<proteinExistence type="predicted"/>
<dbReference type="Pfam" id="PF08281">
    <property type="entry name" value="Sigma70_r4_2"/>
    <property type="match status" value="1"/>
</dbReference>
<dbReference type="PANTHER" id="PTHR30173:SF36">
    <property type="entry name" value="ECF RNA POLYMERASE SIGMA FACTOR SIGJ"/>
    <property type="match status" value="1"/>
</dbReference>
<evidence type="ECO:0000259" key="3">
    <source>
        <dbReference type="Pfam" id="PF08281"/>
    </source>
</evidence>
<protein>
    <submittedName>
        <fullName evidence="4">RNA polymerase sigma-70 factor, ECF subfamily</fullName>
    </submittedName>
</protein>
<dbReference type="Gene3D" id="1.10.1740.10">
    <property type="match status" value="1"/>
</dbReference>
<dbReference type="AlphaFoldDB" id="A0A1G5L2I9"/>
<gene>
    <name evidence="4" type="ORF">SAMN02927923_03832</name>
</gene>
<evidence type="ECO:0000313" key="5">
    <source>
        <dbReference type="Proteomes" id="UP000199569"/>
    </source>
</evidence>
<dbReference type="InterPro" id="IPR032710">
    <property type="entry name" value="NTF2-like_dom_sf"/>
</dbReference>
<comment type="subunit">
    <text evidence="1">Interacts transiently with the RNA polymerase catalytic core formed by RpoA, RpoB, RpoC and RpoZ (2 alpha, 1 beta, 1 beta' and 1 omega subunit) to form the RNA polymerase holoenzyme that can initiate transcription.</text>
</comment>
<name>A0A1G5L2I9_9HYPH</name>
<dbReference type="RefSeq" id="WP_091138245.1">
    <property type="nucleotide sequence ID" value="NZ_FMVJ01000013.1"/>
</dbReference>
<dbReference type="Pfam" id="PF04542">
    <property type="entry name" value="Sigma70_r2"/>
    <property type="match status" value="1"/>
</dbReference>
<dbReference type="GO" id="GO:0016987">
    <property type="term" value="F:sigma factor activity"/>
    <property type="evidence" value="ECO:0007669"/>
    <property type="project" value="InterPro"/>
</dbReference>
<feature type="domain" description="RNA polymerase sigma-70 region 2" evidence="2">
    <location>
        <begin position="9"/>
        <end position="72"/>
    </location>
</feature>
<dbReference type="InterPro" id="IPR014284">
    <property type="entry name" value="RNA_pol_sigma-70_dom"/>
</dbReference>
<feature type="domain" description="RNA polymerase sigma factor 70 region 4 type 2" evidence="3">
    <location>
        <begin position="109"/>
        <end position="159"/>
    </location>
</feature>
<accession>A0A1G5L2I9</accession>